<dbReference type="Proteomes" id="UP000008177">
    <property type="component" value="Unplaced contigs"/>
</dbReference>
<protein>
    <submittedName>
        <fullName evidence="1">Uncharacterized protein</fullName>
    </submittedName>
</protein>
<dbReference type="AlphaFoldDB" id="G2YML4"/>
<gene>
    <name evidence="1" type="ORF">BofuT4_uP137860.1</name>
</gene>
<organism evidence="1 2">
    <name type="scientific">Botryotinia fuckeliana (strain T4)</name>
    <name type="common">Noble rot fungus</name>
    <name type="synonym">Botrytis cinerea</name>
    <dbReference type="NCBI Taxonomy" id="999810"/>
    <lineage>
        <taxon>Eukaryota</taxon>
        <taxon>Fungi</taxon>
        <taxon>Dikarya</taxon>
        <taxon>Ascomycota</taxon>
        <taxon>Pezizomycotina</taxon>
        <taxon>Leotiomycetes</taxon>
        <taxon>Helotiales</taxon>
        <taxon>Sclerotiniaceae</taxon>
        <taxon>Botrytis</taxon>
    </lineage>
</organism>
<reference evidence="2" key="1">
    <citation type="journal article" date="2011" name="PLoS Genet.">
        <title>Genomic analysis of the necrotrophic fungal pathogens Sclerotinia sclerotiorum and Botrytis cinerea.</title>
        <authorList>
            <person name="Amselem J."/>
            <person name="Cuomo C.A."/>
            <person name="van Kan J.A."/>
            <person name="Viaud M."/>
            <person name="Benito E.P."/>
            <person name="Couloux A."/>
            <person name="Coutinho P.M."/>
            <person name="de Vries R.P."/>
            <person name="Dyer P.S."/>
            <person name="Fillinger S."/>
            <person name="Fournier E."/>
            <person name="Gout L."/>
            <person name="Hahn M."/>
            <person name="Kohn L."/>
            <person name="Lapalu N."/>
            <person name="Plummer K.M."/>
            <person name="Pradier J.M."/>
            <person name="Quevillon E."/>
            <person name="Sharon A."/>
            <person name="Simon A."/>
            <person name="ten Have A."/>
            <person name="Tudzynski B."/>
            <person name="Tudzynski P."/>
            <person name="Wincker P."/>
            <person name="Andrew M."/>
            <person name="Anthouard V."/>
            <person name="Beever R.E."/>
            <person name="Beffa R."/>
            <person name="Benoit I."/>
            <person name="Bouzid O."/>
            <person name="Brault B."/>
            <person name="Chen Z."/>
            <person name="Choquer M."/>
            <person name="Collemare J."/>
            <person name="Cotton P."/>
            <person name="Danchin E.G."/>
            <person name="Da Silva C."/>
            <person name="Gautier A."/>
            <person name="Giraud C."/>
            <person name="Giraud T."/>
            <person name="Gonzalez C."/>
            <person name="Grossetete S."/>
            <person name="Guldener U."/>
            <person name="Henrissat B."/>
            <person name="Howlett B.J."/>
            <person name="Kodira C."/>
            <person name="Kretschmer M."/>
            <person name="Lappartient A."/>
            <person name="Leroch M."/>
            <person name="Levis C."/>
            <person name="Mauceli E."/>
            <person name="Neuveglise C."/>
            <person name="Oeser B."/>
            <person name="Pearson M."/>
            <person name="Poulain J."/>
            <person name="Poussereau N."/>
            <person name="Quesneville H."/>
            <person name="Rascle C."/>
            <person name="Schumacher J."/>
            <person name="Segurens B."/>
            <person name="Sexton A."/>
            <person name="Silva E."/>
            <person name="Sirven C."/>
            <person name="Soanes D.M."/>
            <person name="Talbot N.J."/>
            <person name="Templeton M."/>
            <person name="Yandava C."/>
            <person name="Yarden O."/>
            <person name="Zeng Q."/>
            <person name="Rollins J.A."/>
            <person name="Lebrun M.H."/>
            <person name="Dickman M."/>
        </authorList>
    </citation>
    <scope>NUCLEOTIDE SEQUENCE [LARGE SCALE GENOMIC DNA]</scope>
    <source>
        <strain evidence="2">T4</strain>
    </source>
</reference>
<accession>G2YML4</accession>
<evidence type="ECO:0000313" key="2">
    <source>
        <dbReference type="Proteomes" id="UP000008177"/>
    </source>
</evidence>
<proteinExistence type="predicted"/>
<dbReference type="HOGENOM" id="CLU_2704548_0_0_1"/>
<name>G2YML4_BOTF4</name>
<dbReference type="InParanoid" id="G2YML4"/>
<dbReference type="EMBL" id="FQ790345">
    <property type="protein sequence ID" value="CCD52862.1"/>
    <property type="molecule type" value="Genomic_DNA"/>
</dbReference>
<evidence type="ECO:0000313" key="1">
    <source>
        <dbReference type="EMBL" id="CCD52862.1"/>
    </source>
</evidence>
<sequence length="73" mass="8138">MTGQKNQCQSCDLNPVLIHCEDNICGVNISIYGLATGPARLLPPSYALIQSFSKFLQIAYAIFNLRWLHVVDI</sequence>